<protein>
    <submittedName>
        <fullName evidence="5">CTP:phosphocholine cytidylyltransferase involved in choline phosphorylation for cell surface LPS epitopes</fullName>
    </submittedName>
</protein>
<evidence type="ECO:0000259" key="4">
    <source>
        <dbReference type="Pfam" id="PF12804"/>
    </source>
</evidence>
<dbReference type="SUPFAM" id="SSF53448">
    <property type="entry name" value="Nucleotide-diphospho-sugar transferases"/>
    <property type="match status" value="1"/>
</dbReference>
<accession>A0A174Z4G3</accession>
<evidence type="ECO:0000313" key="6">
    <source>
        <dbReference type="Proteomes" id="UP000095621"/>
    </source>
</evidence>
<dbReference type="Pfam" id="PF12804">
    <property type="entry name" value="NTP_transf_3"/>
    <property type="match status" value="1"/>
</dbReference>
<feature type="domain" description="MobA-like NTP transferase" evidence="4">
    <location>
        <begin position="70"/>
        <end position="167"/>
    </location>
</feature>
<proteinExistence type="predicted"/>
<dbReference type="SUPFAM" id="SSF56112">
    <property type="entry name" value="Protein kinase-like (PK-like)"/>
    <property type="match status" value="1"/>
</dbReference>
<dbReference type="InterPro" id="IPR025877">
    <property type="entry name" value="MobA-like_NTP_Trfase"/>
</dbReference>
<reference evidence="5 6" key="1">
    <citation type="submission" date="2015-09" db="EMBL/GenBank/DDBJ databases">
        <authorList>
            <consortium name="Pathogen Informatics"/>
        </authorList>
    </citation>
    <scope>NUCLEOTIDE SEQUENCE [LARGE SCALE GENOMIC DNA]</scope>
    <source>
        <strain evidence="5 6">2789STDY5834875</strain>
    </source>
</reference>
<dbReference type="InterPro" id="IPR029044">
    <property type="entry name" value="Nucleotide-diphossugar_trans"/>
</dbReference>
<dbReference type="PANTHER" id="PTHR43584:SF5">
    <property type="entry name" value="PROTEIN LICC"/>
    <property type="match status" value="1"/>
</dbReference>
<name>A0A174Z4G3_9FIRM</name>
<evidence type="ECO:0000256" key="2">
    <source>
        <dbReference type="ARBA" id="ARBA00022695"/>
    </source>
</evidence>
<keyword evidence="1 5" id="KW-0808">Transferase</keyword>
<dbReference type="CDD" id="cd05151">
    <property type="entry name" value="ChoK-like"/>
    <property type="match status" value="1"/>
</dbReference>
<dbReference type="Gene3D" id="3.90.1200.10">
    <property type="match status" value="1"/>
</dbReference>
<keyword evidence="2 5" id="KW-0548">Nucleotidyltransferase</keyword>
<evidence type="ECO:0000313" key="5">
    <source>
        <dbReference type="EMBL" id="CUQ78841.1"/>
    </source>
</evidence>
<dbReference type="RefSeq" id="WP_055216253.1">
    <property type="nucleotide sequence ID" value="NZ_CZBU01000005.1"/>
</dbReference>
<dbReference type="Proteomes" id="UP000095621">
    <property type="component" value="Unassembled WGS sequence"/>
</dbReference>
<dbReference type="GO" id="GO:0016779">
    <property type="term" value="F:nucleotidyltransferase activity"/>
    <property type="evidence" value="ECO:0007669"/>
    <property type="project" value="UniProtKB-KW"/>
</dbReference>
<evidence type="ECO:0000256" key="3">
    <source>
        <dbReference type="SAM" id="Phobius"/>
    </source>
</evidence>
<keyword evidence="3" id="KW-1133">Transmembrane helix</keyword>
<sequence length="586" mass="68698">MRKEEFYVLNSLYNGSIGRAGCTYDVEETKALNDTDIYNKLVKTGYIEKESGSITKTGLEALEPYRVNNAVILAAGASTRFIPLSLEQPKGLFEVKGERLIERQIKQLQDAGIKNITVVLGYKKEMFYYLEDKYGVKFIINDSFNIKNNIESLYLARKELKNTYICVSDSYYIENPFNQFEYHTFYSGYYGKETTDEVYARADGFGKITRIAKDNKIDGYVLMGHSFWRKEFSEAFINQVEAVRESGVYNNCYWEILVKDKLDELPDIFFKEYLPGNIFEFDYFDELRKFDSQYLGHTHSEIIRNIKLVFRCDEEDIIDFRNVSEGMTNTSFIFKIDGVDYIYRHPGDGTESIINRRNEKKSLIKAKEAGVDPTYIYADVNEGWKISVFIPEFREPDYESFEDSKKILAVLRKLHKADITADYGMKPWEDALDMEKLLEKKDPVCFVQYEDLKNRIGQLYKMTLADGVEKCFCHGDTYKPNWMIRPDGSVILIDWEYSGYSDPGIDVGYYVVDAMYDFDKAEEFIKEYLQEEYNETTRFHYMAYVAIIAYYWFVWAMYRESCGADMGEALENWRDMAVKYAEYLLK</sequence>
<dbReference type="AlphaFoldDB" id="A0A174Z4G3"/>
<dbReference type="EMBL" id="CZBU01000005">
    <property type="protein sequence ID" value="CUQ78841.1"/>
    <property type="molecule type" value="Genomic_DNA"/>
</dbReference>
<dbReference type="InterPro" id="IPR011009">
    <property type="entry name" value="Kinase-like_dom_sf"/>
</dbReference>
<keyword evidence="3" id="KW-0472">Membrane</keyword>
<dbReference type="InterPro" id="IPR050065">
    <property type="entry name" value="GlmU-like"/>
</dbReference>
<organism evidence="5 6">
    <name type="scientific">Lachnospira eligens</name>
    <dbReference type="NCBI Taxonomy" id="39485"/>
    <lineage>
        <taxon>Bacteria</taxon>
        <taxon>Bacillati</taxon>
        <taxon>Bacillota</taxon>
        <taxon>Clostridia</taxon>
        <taxon>Lachnospirales</taxon>
        <taxon>Lachnospiraceae</taxon>
        <taxon>Lachnospira</taxon>
    </lineage>
</organism>
<dbReference type="PANTHER" id="PTHR43584">
    <property type="entry name" value="NUCLEOTIDYL TRANSFERASE"/>
    <property type="match status" value="1"/>
</dbReference>
<dbReference type="Gene3D" id="3.30.200.20">
    <property type="entry name" value="Phosphorylase Kinase, domain 1"/>
    <property type="match status" value="1"/>
</dbReference>
<dbReference type="Gene3D" id="3.90.550.10">
    <property type="entry name" value="Spore Coat Polysaccharide Biosynthesis Protein SpsA, Chain A"/>
    <property type="match status" value="1"/>
</dbReference>
<feature type="transmembrane region" description="Helical" evidence="3">
    <location>
        <begin position="539"/>
        <end position="558"/>
    </location>
</feature>
<keyword evidence="3" id="KW-0812">Transmembrane</keyword>
<gene>
    <name evidence="5" type="ORF">ERS852490_02493</name>
</gene>
<evidence type="ECO:0000256" key="1">
    <source>
        <dbReference type="ARBA" id="ARBA00022679"/>
    </source>
</evidence>
<dbReference type="CDD" id="cd02523">
    <property type="entry name" value="PC_cytidylyltransferase"/>
    <property type="match status" value="1"/>
</dbReference>
<dbReference type="Pfam" id="PF01633">
    <property type="entry name" value="Choline_kinase"/>
    <property type="match status" value="1"/>
</dbReference>
<dbReference type="OrthoDB" id="9803871at2"/>